<keyword evidence="3" id="KW-0804">Transcription</keyword>
<evidence type="ECO:0000313" key="7">
    <source>
        <dbReference type="Proteomes" id="UP000236488"/>
    </source>
</evidence>
<dbReference type="RefSeq" id="WP_103262869.1">
    <property type="nucleotide sequence ID" value="NZ_DBEYRC010000096.1"/>
</dbReference>
<dbReference type="SMART" id="SM00421">
    <property type="entry name" value="HTH_LUXR"/>
    <property type="match status" value="1"/>
</dbReference>
<evidence type="ECO:0000259" key="5">
    <source>
        <dbReference type="PROSITE" id="PS50043"/>
    </source>
</evidence>
<dbReference type="PRINTS" id="PR00038">
    <property type="entry name" value="HTHLUXR"/>
</dbReference>
<dbReference type="CDD" id="cd06170">
    <property type="entry name" value="LuxR_C_like"/>
    <property type="match status" value="1"/>
</dbReference>
<dbReference type="PANTHER" id="PTHR44688:SF16">
    <property type="entry name" value="DNA-BINDING TRANSCRIPTIONAL ACTIVATOR DEVR_DOSR"/>
    <property type="match status" value="1"/>
</dbReference>
<dbReference type="Pfam" id="PF00196">
    <property type="entry name" value="GerE"/>
    <property type="match status" value="1"/>
</dbReference>
<keyword evidence="2" id="KW-0238">DNA-binding</keyword>
<dbReference type="PROSITE" id="PS50043">
    <property type="entry name" value="HTH_LUXR_2"/>
    <property type="match status" value="1"/>
</dbReference>
<organism evidence="6 7">
    <name type="scientific">Rubneribacter badeniensis</name>
    <dbReference type="NCBI Taxonomy" id="2070688"/>
    <lineage>
        <taxon>Bacteria</taxon>
        <taxon>Bacillati</taxon>
        <taxon>Actinomycetota</taxon>
        <taxon>Coriobacteriia</taxon>
        <taxon>Eggerthellales</taxon>
        <taxon>Eggerthellaceae</taxon>
        <taxon>Rubneribacter</taxon>
    </lineage>
</organism>
<feature type="transmembrane region" description="Helical" evidence="4">
    <location>
        <begin position="139"/>
        <end position="159"/>
    </location>
</feature>
<keyword evidence="4" id="KW-0472">Membrane</keyword>
<feature type="transmembrane region" description="Helical" evidence="4">
    <location>
        <begin position="335"/>
        <end position="358"/>
    </location>
</feature>
<keyword evidence="7" id="KW-1185">Reference proteome</keyword>
<dbReference type="AlphaFoldDB" id="A0A2K2U5J5"/>
<dbReference type="EMBL" id="PPEL01000029">
    <property type="protein sequence ID" value="PNV65460.1"/>
    <property type="molecule type" value="Genomic_DNA"/>
</dbReference>
<protein>
    <recommendedName>
        <fullName evidence="5">HTH luxR-type domain-containing protein</fullName>
    </recommendedName>
</protein>
<feature type="transmembrane region" description="Helical" evidence="4">
    <location>
        <begin position="276"/>
        <end position="298"/>
    </location>
</feature>
<evidence type="ECO:0000256" key="2">
    <source>
        <dbReference type="ARBA" id="ARBA00023125"/>
    </source>
</evidence>
<dbReference type="InterPro" id="IPR016032">
    <property type="entry name" value="Sig_transdc_resp-reg_C-effctor"/>
</dbReference>
<evidence type="ECO:0000256" key="3">
    <source>
        <dbReference type="ARBA" id="ARBA00023163"/>
    </source>
</evidence>
<dbReference type="PANTHER" id="PTHR44688">
    <property type="entry name" value="DNA-BINDING TRANSCRIPTIONAL ACTIVATOR DEVR_DOSR"/>
    <property type="match status" value="1"/>
</dbReference>
<dbReference type="GO" id="GO:0006355">
    <property type="term" value="P:regulation of DNA-templated transcription"/>
    <property type="evidence" value="ECO:0007669"/>
    <property type="project" value="InterPro"/>
</dbReference>
<dbReference type="InterPro" id="IPR036388">
    <property type="entry name" value="WH-like_DNA-bd_sf"/>
</dbReference>
<name>A0A2K2U5J5_9ACTN</name>
<dbReference type="Gene3D" id="1.10.10.10">
    <property type="entry name" value="Winged helix-like DNA-binding domain superfamily/Winged helix DNA-binding domain"/>
    <property type="match status" value="1"/>
</dbReference>
<feature type="transmembrane region" description="Helical" evidence="4">
    <location>
        <begin position="103"/>
        <end position="127"/>
    </location>
</feature>
<comment type="caution">
    <text evidence="6">The sequence shown here is derived from an EMBL/GenBank/DDBJ whole genome shotgun (WGS) entry which is preliminary data.</text>
</comment>
<keyword evidence="4" id="KW-0812">Transmembrane</keyword>
<dbReference type="SUPFAM" id="SSF46894">
    <property type="entry name" value="C-terminal effector domain of the bipartite response regulators"/>
    <property type="match status" value="1"/>
</dbReference>
<feature type="transmembrane region" description="Helical" evidence="4">
    <location>
        <begin position="304"/>
        <end position="328"/>
    </location>
</feature>
<sequence length="487" mass="52848">MAKGAFRIPGLNEWLFVIGLACYWPTFRNSFFGLVFQEGNEGFGRLDVEYLLFLGLVALWCGACLVRPRLVDGILGARRFAVCGLCVLASVGMSLIYCADAFGLPWSVSCAGVVLSSVGFVVLTFAWSNEAARARSRNLFFNIALSFLLSFVLSLTSLLPGPFSLVLPFFSWTVSGLAYAAYRAPRVDGRAAPASAAHACGNLAARIGSARVALSGLVVLLIAFLVIGAFVRGFLYLGTIAYSSEQTTLSRRVVSFALAFLVVVIAYRADSGKPPLFWLWTLVSLVFFSGLFLIAAAYPLVPDLAGGVAITGRTFVSFFLWVALVLTVRERGRHLLVPVVGTLFIMVECASGFCSYFLAPEIARAIDLPISVYLPFFALLIAFILISSTIVFLALLANRKLSEPADAPRLTREQACAVLGEEQGLTAREVEVMERFSQGNSLRKVAETMFISTSTAQSHVKSVYRKLGIHSKQELIDLVSDRMGGRV</sequence>
<keyword evidence="4" id="KW-1133">Transmembrane helix</keyword>
<reference evidence="6 7" key="1">
    <citation type="journal article" date="2018" name="Int. J. Syst. Evol. Microbiol.">
        <title>Rubneribacter badeniensis gen. nov., sp. nov. and Enteroscipio rubneri gen. nov., sp. nov., new members of the Eggerthellaceae isolated from human faeces.</title>
        <authorList>
            <person name="Danylec N."/>
            <person name="Gobl A."/>
            <person name="Stoll D.A."/>
            <person name="Hetzer B."/>
            <person name="Kulling S.E."/>
            <person name="Huch M."/>
        </authorList>
    </citation>
    <scope>NUCLEOTIDE SEQUENCE [LARGE SCALE GENOMIC DNA]</scope>
    <source>
        <strain evidence="6 7">ResAG-85</strain>
    </source>
</reference>
<feature type="transmembrane region" description="Helical" evidence="4">
    <location>
        <begin position="370"/>
        <end position="396"/>
    </location>
</feature>
<feature type="transmembrane region" description="Helical" evidence="4">
    <location>
        <begin position="50"/>
        <end position="68"/>
    </location>
</feature>
<evidence type="ECO:0000256" key="1">
    <source>
        <dbReference type="ARBA" id="ARBA00023015"/>
    </source>
</evidence>
<feature type="transmembrane region" description="Helical" evidence="4">
    <location>
        <begin position="80"/>
        <end position="97"/>
    </location>
</feature>
<accession>A0A2K2U5J5</accession>
<dbReference type="Proteomes" id="UP000236488">
    <property type="component" value="Unassembled WGS sequence"/>
</dbReference>
<feature type="transmembrane region" description="Helical" evidence="4">
    <location>
        <begin position="249"/>
        <end position="269"/>
    </location>
</feature>
<gene>
    <name evidence="6" type="ORF">C2L80_06420</name>
</gene>
<feature type="transmembrane region" description="Helical" evidence="4">
    <location>
        <begin position="165"/>
        <end position="182"/>
    </location>
</feature>
<evidence type="ECO:0000313" key="6">
    <source>
        <dbReference type="EMBL" id="PNV65460.1"/>
    </source>
</evidence>
<proteinExistence type="predicted"/>
<dbReference type="InterPro" id="IPR000792">
    <property type="entry name" value="Tscrpt_reg_LuxR_C"/>
</dbReference>
<feature type="domain" description="HTH luxR-type" evidence="5">
    <location>
        <begin position="418"/>
        <end position="483"/>
    </location>
</feature>
<keyword evidence="1" id="KW-0805">Transcription regulation</keyword>
<evidence type="ECO:0000256" key="4">
    <source>
        <dbReference type="SAM" id="Phobius"/>
    </source>
</evidence>
<dbReference type="GO" id="GO:0003677">
    <property type="term" value="F:DNA binding"/>
    <property type="evidence" value="ECO:0007669"/>
    <property type="project" value="UniProtKB-KW"/>
</dbReference>
<feature type="transmembrane region" description="Helical" evidence="4">
    <location>
        <begin position="212"/>
        <end position="237"/>
    </location>
</feature>